<protein>
    <recommendedName>
        <fullName evidence="4">Lipoprotein</fullName>
    </recommendedName>
</protein>
<dbReference type="EMBL" id="CP017754">
    <property type="protein sequence ID" value="AOZ07780.1"/>
    <property type="molecule type" value="Genomic_DNA"/>
</dbReference>
<keyword evidence="3" id="KW-1185">Reference proteome</keyword>
<sequence length="142" mass="14814">MARFCRTAPFARAGALALACSAVLLAACSSMGMGSSSGNMPPTVKVTNGALSDPQGLTLYVFDRDNVGAGVSACNGACAKNWPPLLAQPGTSPSGDFTIITREDGSKQWAYRGRPLYRFAKDASPGDRAGDNFNNVWHVATP</sequence>
<organism evidence="2 3">
    <name type="scientific">Cupriavidus malaysiensis</name>
    <dbReference type="NCBI Taxonomy" id="367825"/>
    <lineage>
        <taxon>Bacteria</taxon>
        <taxon>Pseudomonadati</taxon>
        <taxon>Pseudomonadota</taxon>
        <taxon>Betaproteobacteria</taxon>
        <taxon>Burkholderiales</taxon>
        <taxon>Burkholderiaceae</taxon>
        <taxon>Cupriavidus</taxon>
    </lineage>
</organism>
<keyword evidence="1" id="KW-0732">Signal</keyword>
<name>A0ABM6F851_9BURK</name>
<reference evidence="2 3" key="1">
    <citation type="submission" date="2016-10" db="EMBL/GenBank/DDBJ databases">
        <title>Complete genome sequences of three Cupriavidus strains isolated from various Malaysian environments.</title>
        <authorList>
            <person name="Abdullah A.A.-A."/>
            <person name="Shafie N.A.H."/>
            <person name="Lau N.S."/>
        </authorList>
    </citation>
    <scope>NUCLEOTIDE SEQUENCE [LARGE SCALE GENOMIC DNA]</scope>
    <source>
        <strain evidence="2 3">USMAA1020</strain>
    </source>
</reference>
<accession>A0ABM6F851</accession>
<feature type="chain" id="PRO_5047002469" description="Lipoprotein" evidence="1">
    <location>
        <begin position="27"/>
        <end position="142"/>
    </location>
</feature>
<gene>
    <name evidence="2" type="ORF">BKK80_19540</name>
</gene>
<dbReference type="InterPro" id="IPR005297">
    <property type="entry name" value="Lipoprotein_repeat"/>
</dbReference>
<dbReference type="PROSITE" id="PS51257">
    <property type="entry name" value="PROKAR_LIPOPROTEIN"/>
    <property type="match status" value="1"/>
</dbReference>
<evidence type="ECO:0000313" key="2">
    <source>
        <dbReference type="EMBL" id="AOZ07780.1"/>
    </source>
</evidence>
<evidence type="ECO:0008006" key="4">
    <source>
        <dbReference type="Google" id="ProtNLM"/>
    </source>
</evidence>
<proteinExistence type="predicted"/>
<evidence type="ECO:0000256" key="1">
    <source>
        <dbReference type="SAM" id="SignalP"/>
    </source>
</evidence>
<evidence type="ECO:0000313" key="3">
    <source>
        <dbReference type="Proteomes" id="UP000177515"/>
    </source>
</evidence>
<dbReference type="Pfam" id="PF03640">
    <property type="entry name" value="Lipoprotein_15"/>
    <property type="match status" value="2"/>
</dbReference>
<dbReference type="PANTHER" id="PTHR39335">
    <property type="entry name" value="BLL4220 PROTEIN"/>
    <property type="match status" value="1"/>
</dbReference>
<dbReference type="PANTHER" id="PTHR39335:SF1">
    <property type="entry name" value="BLL4220 PROTEIN"/>
    <property type="match status" value="1"/>
</dbReference>
<dbReference type="Proteomes" id="UP000177515">
    <property type="component" value="Chromosome 1"/>
</dbReference>
<feature type="signal peptide" evidence="1">
    <location>
        <begin position="1"/>
        <end position="26"/>
    </location>
</feature>
<dbReference type="RefSeq" id="WP_071010090.1">
    <property type="nucleotide sequence ID" value="NZ_CP017754.1"/>
</dbReference>